<sequence>MKTRPPLYALLTDYNTAVADYPVRFEGLNGDHLRRLEANGDCDSPSQHVEALLKVLDDWKTRLAMLNTELATREAEVNRLAGALSSPAALAYRTALHSEDIYRQAREATHAAWVDWSFSSNPLLIAEAADRAAREQYVPVTDCRLQSCDGSWHDEGLCGMELAEIKTPEDCGDLCLTVNVSTNAPAELKVWEDSHGADLMCTSDPAAAEAMAAKFEAFADAIRRGARMLDAAGTEATR</sequence>
<feature type="coiled-coil region" evidence="1">
    <location>
        <begin position="49"/>
        <end position="76"/>
    </location>
</feature>
<protein>
    <submittedName>
        <fullName evidence="2">Uncharacterized protein</fullName>
    </submittedName>
</protein>
<proteinExistence type="predicted"/>
<organism evidence="2 3">
    <name type="scientific">Streptantibioticus silvisoli</name>
    <dbReference type="NCBI Taxonomy" id="2705255"/>
    <lineage>
        <taxon>Bacteria</taxon>
        <taxon>Bacillati</taxon>
        <taxon>Actinomycetota</taxon>
        <taxon>Actinomycetes</taxon>
        <taxon>Kitasatosporales</taxon>
        <taxon>Streptomycetaceae</taxon>
        <taxon>Streptantibioticus</taxon>
    </lineage>
</organism>
<reference evidence="2 3" key="1">
    <citation type="submission" date="2023-05" db="EMBL/GenBank/DDBJ databases">
        <title>Streptantibioticus silvisoli sp. nov., acidotolerant actinomycetes 1 from pine litter.</title>
        <authorList>
            <person name="Swiecimska M."/>
            <person name="Golinska P."/>
            <person name="Sangal V."/>
            <person name="Wachnowicz B."/>
            <person name="Goodfellow M."/>
        </authorList>
    </citation>
    <scope>NUCLEOTIDE SEQUENCE [LARGE SCALE GENOMIC DNA]</scope>
    <source>
        <strain evidence="2 3">SL54</strain>
    </source>
</reference>
<evidence type="ECO:0000313" key="2">
    <source>
        <dbReference type="EMBL" id="MDI5964850.1"/>
    </source>
</evidence>
<accession>A0ABT6W2A2</accession>
<evidence type="ECO:0000313" key="3">
    <source>
        <dbReference type="Proteomes" id="UP001156398"/>
    </source>
</evidence>
<dbReference type="Proteomes" id="UP001156398">
    <property type="component" value="Unassembled WGS sequence"/>
</dbReference>
<name>A0ABT6W2A2_9ACTN</name>
<gene>
    <name evidence="2" type="ORF">POF43_019340</name>
</gene>
<comment type="caution">
    <text evidence="2">The sequence shown here is derived from an EMBL/GenBank/DDBJ whole genome shotgun (WGS) entry which is preliminary data.</text>
</comment>
<keyword evidence="3" id="KW-1185">Reference proteome</keyword>
<evidence type="ECO:0000256" key="1">
    <source>
        <dbReference type="SAM" id="Coils"/>
    </source>
</evidence>
<dbReference type="RefSeq" id="WP_271325333.1">
    <property type="nucleotide sequence ID" value="NZ_JAAGKO020000027.1"/>
</dbReference>
<dbReference type="EMBL" id="JAAGKO020000027">
    <property type="protein sequence ID" value="MDI5964850.1"/>
    <property type="molecule type" value="Genomic_DNA"/>
</dbReference>
<keyword evidence="1" id="KW-0175">Coiled coil</keyword>